<evidence type="ECO:0000313" key="1">
    <source>
        <dbReference type="EMBL" id="NLW34769.1"/>
    </source>
</evidence>
<gene>
    <name evidence="1" type="ORF">GXY80_04700</name>
</gene>
<accession>A0A971M324</accession>
<dbReference type="AlphaFoldDB" id="A0A971M324"/>
<sequence>MILNHHQPASKEPTVQALFYAVPGDRNGSKIRRNIEEIMPEAHIECHTTVGSLKDRLLHGLDKKTVAVVSITSEEDLIDTYFIQHLLSKVLLIVVLPDRERHTVAMGHRLHPYFICCADGELARLAEVLRSIARHERPPEPTAPLRNPFEAVMPTNRTGVQHDVRIGTAKPIPRTYPPGDRHKGSAPIFPWKQAIMELSRNQGYTGIAL</sequence>
<dbReference type="Proteomes" id="UP000777265">
    <property type="component" value="Unassembled WGS sequence"/>
</dbReference>
<reference evidence="1" key="1">
    <citation type="journal article" date="2020" name="Biotechnol. Biofuels">
        <title>New insights from the biogas microbiome by comprehensive genome-resolved metagenomics of nearly 1600 species originating from multiple anaerobic digesters.</title>
        <authorList>
            <person name="Campanaro S."/>
            <person name="Treu L."/>
            <person name="Rodriguez-R L.M."/>
            <person name="Kovalovszki A."/>
            <person name="Ziels R.M."/>
            <person name="Maus I."/>
            <person name="Zhu X."/>
            <person name="Kougias P.G."/>
            <person name="Basile A."/>
            <person name="Luo G."/>
            <person name="Schluter A."/>
            <person name="Konstantinidis K.T."/>
            <person name="Angelidaki I."/>
        </authorList>
    </citation>
    <scope>NUCLEOTIDE SEQUENCE</scope>
    <source>
        <strain evidence="1">AS06rmzACSIP_7</strain>
    </source>
</reference>
<proteinExistence type="predicted"/>
<protein>
    <submittedName>
        <fullName evidence="1">Uncharacterized protein</fullName>
    </submittedName>
</protein>
<name>A0A971M324_9BACT</name>
<dbReference type="EMBL" id="JAAYEE010000081">
    <property type="protein sequence ID" value="NLW34769.1"/>
    <property type="molecule type" value="Genomic_DNA"/>
</dbReference>
<reference evidence="1" key="2">
    <citation type="submission" date="2020-01" db="EMBL/GenBank/DDBJ databases">
        <authorList>
            <person name="Campanaro S."/>
        </authorList>
    </citation>
    <scope>NUCLEOTIDE SEQUENCE</scope>
    <source>
        <strain evidence="1">AS06rmzACSIP_7</strain>
    </source>
</reference>
<comment type="caution">
    <text evidence="1">The sequence shown here is derived from an EMBL/GenBank/DDBJ whole genome shotgun (WGS) entry which is preliminary data.</text>
</comment>
<evidence type="ECO:0000313" key="2">
    <source>
        <dbReference type="Proteomes" id="UP000777265"/>
    </source>
</evidence>
<organism evidence="1 2">
    <name type="scientific">Syntrophorhabdus aromaticivorans</name>
    <dbReference type="NCBI Taxonomy" id="328301"/>
    <lineage>
        <taxon>Bacteria</taxon>
        <taxon>Pseudomonadati</taxon>
        <taxon>Thermodesulfobacteriota</taxon>
        <taxon>Syntrophorhabdia</taxon>
        <taxon>Syntrophorhabdales</taxon>
        <taxon>Syntrophorhabdaceae</taxon>
        <taxon>Syntrophorhabdus</taxon>
    </lineage>
</organism>